<evidence type="ECO:0000313" key="1">
    <source>
        <dbReference type="EMBL" id="CAJ0849367.1"/>
    </source>
</evidence>
<proteinExistence type="predicted"/>
<dbReference type="EMBL" id="OY288114">
    <property type="protein sequence ID" value="CAJ0849367.1"/>
    <property type="molecule type" value="Genomic_DNA"/>
</dbReference>
<protein>
    <submittedName>
        <fullName evidence="1">Uncharacterized protein</fullName>
    </submittedName>
</protein>
<organism evidence="1">
    <name type="scientific">freshwater sediment metagenome</name>
    <dbReference type="NCBI Taxonomy" id="556182"/>
    <lineage>
        <taxon>unclassified sequences</taxon>
        <taxon>metagenomes</taxon>
        <taxon>ecological metagenomes</taxon>
    </lineage>
</organism>
<reference evidence="1" key="1">
    <citation type="submission" date="2023-07" db="EMBL/GenBank/DDBJ databases">
        <authorList>
            <person name="Pelsma A.J. K."/>
        </authorList>
    </citation>
    <scope>NUCLEOTIDE SEQUENCE</scope>
</reference>
<name>A0AA48LXY8_9ZZZZ</name>
<gene>
    <name evidence="1" type="ORF">AMST5_00115</name>
</gene>
<accession>A0AA48LXY8</accession>
<sequence>MRFKIIVFGTILLAAVSTSAHADDIPGDCMVSFKVDATKFSTDINWATATGSSATISCAAGELLRENLFVQGDSRLSEADLKGTASAAQQKAIDAYKDMQAKIEKLPGDDVSGATFKALLYLVAKYQLASCILTVEAEGGTCWSFAAKFLGSSGAFALKVYQNQSNVVSKNDLLNTLKGLKPPTTAGSTDSANARLRWVRTQTALCRAIQQDCL</sequence>
<dbReference type="AlphaFoldDB" id="A0AA48LXY8"/>